<evidence type="ECO:0000256" key="6">
    <source>
        <dbReference type="ARBA" id="ARBA00023170"/>
    </source>
</evidence>
<keyword evidence="10" id="KW-1185">Reference proteome</keyword>
<evidence type="ECO:0000256" key="8">
    <source>
        <dbReference type="SAM" id="Phobius"/>
    </source>
</evidence>
<evidence type="ECO:0000256" key="7">
    <source>
        <dbReference type="ARBA" id="ARBA00023180"/>
    </source>
</evidence>
<evidence type="ECO:0000256" key="5">
    <source>
        <dbReference type="ARBA" id="ARBA00023136"/>
    </source>
</evidence>
<dbReference type="InterPro" id="IPR052192">
    <property type="entry name" value="Insect_Ionotropic_Sensory_Rcpt"/>
</dbReference>
<feature type="transmembrane region" description="Helical" evidence="8">
    <location>
        <begin position="12"/>
        <end position="35"/>
    </location>
</feature>
<protein>
    <recommendedName>
        <fullName evidence="11">Ionotropic receptor</fullName>
    </recommendedName>
</protein>
<evidence type="ECO:0000313" key="10">
    <source>
        <dbReference type="Proteomes" id="UP000625711"/>
    </source>
</evidence>
<evidence type="ECO:0008006" key="11">
    <source>
        <dbReference type="Google" id="ProtNLM"/>
    </source>
</evidence>
<comment type="subcellular location">
    <subcellularLocation>
        <location evidence="1">Cell membrane</location>
        <topology evidence="1">Multi-pass membrane protein</topology>
    </subcellularLocation>
</comment>
<dbReference type="GO" id="GO:0005886">
    <property type="term" value="C:plasma membrane"/>
    <property type="evidence" value="ECO:0007669"/>
    <property type="project" value="UniProtKB-SubCell"/>
</dbReference>
<evidence type="ECO:0000256" key="4">
    <source>
        <dbReference type="ARBA" id="ARBA00022989"/>
    </source>
</evidence>
<keyword evidence="7" id="KW-0325">Glycoprotein</keyword>
<comment type="caution">
    <text evidence="9">The sequence shown here is derived from an EMBL/GenBank/DDBJ whole genome shotgun (WGS) entry which is preliminary data.</text>
</comment>
<sequence>MIPFPRYGVHIILILYFVYTIEFTNSFQGFIITALTTPKYKKNIDTLDELMQNDIPIYTERSFLEYITESYRDHFYYMHHSEQEDNLRNLKFGAAYMVPEFWLNLLLKNKTRSGIYYSQYYHVVREKLSGAAPLTYLVRNKSPYRSVLGDLSVRRLDFGLDLEFGKTKPFIKKSKSPVILTLRHFWGAQILFEFGMGCALLIFILEILYSKYFVRN</sequence>
<evidence type="ECO:0000256" key="3">
    <source>
        <dbReference type="ARBA" id="ARBA00022692"/>
    </source>
</evidence>
<evidence type="ECO:0000256" key="2">
    <source>
        <dbReference type="ARBA" id="ARBA00022475"/>
    </source>
</evidence>
<dbReference type="Proteomes" id="UP000625711">
    <property type="component" value="Unassembled WGS sequence"/>
</dbReference>
<name>A0A834M401_RHYFE</name>
<keyword evidence="3 8" id="KW-0812">Transmembrane</keyword>
<feature type="transmembrane region" description="Helical" evidence="8">
    <location>
        <begin position="190"/>
        <end position="209"/>
    </location>
</feature>
<proteinExistence type="predicted"/>
<keyword evidence="5 8" id="KW-0472">Membrane</keyword>
<reference evidence="9" key="1">
    <citation type="submission" date="2020-08" db="EMBL/GenBank/DDBJ databases">
        <title>Genome sequencing and assembly of the red palm weevil Rhynchophorus ferrugineus.</title>
        <authorList>
            <person name="Dias G.B."/>
            <person name="Bergman C.M."/>
            <person name="Manee M."/>
        </authorList>
    </citation>
    <scope>NUCLEOTIDE SEQUENCE</scope>
    <source>
        <strain evidence="9">AA-2017</strain>
        <tissue evidence="9">Whole larva</tissue>
    </source>
</reference>
<evidence type="ECO:0000256" key="1">
    <source>
        <dbReference type="ARBA" id="ARBA00004651"/>
    </source>
</evidence>
<evidence type="ECO:0000313" key="9">
    <source>
        <dbReference type="EMBL" id="KAF7271226.1"/>
    </source>
</evidence>
<keyword evidence="4 8" id="KW-1133">Transmembrane helix</keyword>
<dbReference type="EMBL" id="JAACXV010013997">
    <property type="protein sequence ID" value="KAF7271226.1"/>
    <property type="molecule type" value="Genomic_DNA"/>
</dbReference>
<accession>A0A834M401</accession>
<dbReference type="OrthoDB" id="6819047at2759"/>
<dbReference type="PANTHER" id="PTHR42643">
    <property type="entry name" value="IONOTROPIC RECEPTOR 20A-RELATED"/>
    <property type="match status" value="1"/>
</dbReference>
<gene>
    <name evidence="9" type="ORF">GWI33_015855</name>
</gene>
<keyword evidence="6" id="KW-0675">Receptor</keyword>
<keyword evidence="2" id="KW-1003">Cell membrane</keyword>
<dbReference type="PANTHER" id="PTHR42643:SF24">
    <property type="entry name" value="IONOTROPIC RECEPTOR 60A"/>
    <property type="match status" value="1"/>
</dbReference>
<organism evidence="9 10">
    <name type="scientific">Rhynchophorus ferrugineus</name>
    <name type="common">Red palm weevil</name>
    <name type="synonym">Curculio ferrugineus</name>
    <dbReference type="NCBI Taxonomy" id="354439"/>
    <lineage>
        <taxon>Eukaryota</taxon>
        <taxon>Metazoa</taxon>
        <taxon>Ecdysozoa</taxon>
        <taxon>Arthropoda</taxon>
        <taxon>Hexapoda</taxon>
        <taxon>Insecta</taxon>
        <taxon>Pterygota</taxon>
        <taxon>Neoptera</taxon>
        <taxon>Endopterygota</taxon>
        <taxon>Coleoptera</taxon>
        <taxon>Polyphaga</taxon>
        <taxon>Cucujiformia</taxon>
        <taxon>Curculionidae</taxon>
        <taxon>Dryophthorinae</taxon>
        <taxon>Rhynchophorus</taxon>
    </lineage>
</organism>
<dbReference type="AlphaFoldDB" id="A0A834M401"/>